<dbReference type="OrthoDB" id="10511876at2759"/>
<reference evidence="1 2" key="1">
    <citation type="submission" date="2019-07" db="EMBL/GenBank/DDBJ databases">
        <title>Finished genome of Venturia effusa.</title>
        <authorList>
            <person name="Young C.A."/>
            <person name="Cox M.P."/>
            <person name="Ganley A.R.D."/>
            <person name="David W.J."/>
        </authorList>
    </citation>
    <scope>NUCLEOTIDE SEQUENCE [LARGE SCALE GENOMIC DNA]</scope>
    <source>
        <strain evidence="2">albino</strain>
    </source>
</reference>
<evidence type="ECO:0000313" key="2">
    <source>
        <dbReference type="Proteomes" id="UP000316270"/>
    </source>
</evidence>
<dbReference type="Proteomes" id="UP000316270">
    <property type="component" value="Chromosome 16"/>
</dbReference>
<proteinExistence type="predicted"/>
<evidence type="ECO:0000313" key="1">
    <source>
        <dbReference type="EMBL" id="QDS76899.1"/>
    </source>
</evidence>
<protein>
    <submittedName>
        <fullName evidence="1">Uncharacterized protein</fullName>
    </submittedName>
</protein>
<gene>
    <name evidence="1" type="ORF">FKW77_004049</name>
</gene>
<organism evidence="1 2">
    <name type="scientific">Venturia effusa</name>
    <dbReference type="NCBI Taxonomy" id="50376"/>
    <lineage>
        <taxon>Eukaryota</taxon>
        <taxon>Fungi</taxon>
        <taxon>Dikarya</taxon>
        <taxon>Ascomycota</taxon>
        <taxon>Pezizomycotina</taxon>
        <taxon>Dothideomycetes</taxon>
        <taxon>Pleosporomycetidae</taxon>
        <taxon>Venturiales</taxon>
        <taxon>Venturiaceae</taxon>
        <taxon>Venturia</taxon>
    </lineage>
</organism>
<keyword evidence="2" id="KW-1185">Reference proteome</keyword>
<dbReference type="AlphaFoldDB" id="A0A517LML9"/>
<dbReference type="EMBL" id="CP042200">
    <property type="protein sequence ID" value="QDS76899.1"/>
    <property type="molecule type" value="Genomic_DNA"/>
</dbReference>
<accession>A0A517LML9</accession>
<name>A0A517LML9_9PEZI</name>
<sequence length="145" mass="16322">MSNHPKPVLTTAKTKSLLHTLTLSTPQALLNAINKHKSKQPTPETKPPPVLRAVQQKRYLLLFFHEENMIPSVLALDCKNRPVQVTTVYESLSLDQDEDEEVGLQAMLDHPCILNILTTLQEHVASLIAESAKGDVKELKYEFKE</sequence>